<sequence length="322" mass="34358">MKILITGAAGFIGDRLARELLQRGRLDAHKIERLLLADLHPPAMDLQLDPRVDTCVGDLLQMTEALSRQALDGVFHLASAVSAECERDFDLGLGANLDSTRALLDALRRAGQRPRLVFSSSVAVFGAGPGLPLPAVIDDHTLPAPQTSYGTQKFICEQLVADYSRKGYIDGRSVRLMTVAVRPGRPNGAASGFLSAIIREPLAGLPAVCPVPPDTEVALASPANTVAGLIAAFEANQADFGGRTALNLPALSLRVGELLDALEQEAGATTRRLVRFEPDATIQAIVSGWPARVDGTRAARLGLHPDPDAQALIRQYRQHTPH</sequence>
<evidence type="ECO:0000313" key="5">
    <source>
        <dbReference type="Proteomes" id="UP001515641"/>
    </source>
</evidence>
<protein>
    <submittedName>
        <fullName evidence="4">SDR family oxidoreductase</fullName>
    </submittedName>
</protein>
<keyword evidence="2" id="KW-0119">Carbohydrate metabolism</keyword>
<dbReference type="RefSeq" id="WP_166451519.1">
    <property type="nucleotide sequence ID" value="NZ_JAAOMA010000008.1"/>
</dbReference>
<proteinExistence type="predicted"/>
<dbReference type="Proteomes" id="UP001515641">
    <property type="component" value="Unassembled WGS sequence"/>
</dbReference>
<evidence type="ECO:0000256" key="1">
    <source>
        <dbReference type="ARBA" id="ARBA00022857"/>
    </source>
</evidence>
<name>A0ABX0L7S4_9NEIS</name>
<dbReference type="CDD" id="cd05238">
    <property type="entry name" value="Gne_like_SDR_e"/>
    <property type="match status" value="1"/>
</dbReference>
<dbReference type="Gene3D" id="3.90.25.10">
    <property type="entry name" value="UDP-galactose 4-epimerase, domain 1"/>
    <property type="match status" value="1"/>
</dbReference>
<dbReference type="EMBL" id="JAAOMA010000008">
    <property type="protein sequence ID" value="NHR05143.1"/>
    <property type="molecule type" value="Genomic_DNA"/>
</dbReference>
<evidence type="ECO:0000313" key="4">
    <source>
        <dbReference type="EMBL" id="NHR05143.1"/>
    </source>
</evidence>
<dbReference type="NCBIfam" id="NF043036">
    <property type="entry name" value="ErythonDh"/>
    <property type="match status" value="1"/>
</dbReference>
<accession>A0ABX0L7S4</accession>
<dbReference type="InterPro" id="IPR036291">
    <property type="entry name" value="NAD(P)-bd_dom_sf"/>
</dbReference>
<evidence type="ECO:0000256" key="2">
    <source>
        <dbReference type="ARBA" id="ARBA00023277"/>
    </source>
</evidence>
<dbReference type="Gene3D" id="3.40.50.720">
    <property type="entry name" value="NAD(P)-binding Rossmann-like Domain"/>
    <property type="match status" value="1"/>
</dbReference>
<dbReference type="PANTHER" id="PTHR43103">
    <property type="entry name" value="NUCLEOSIDE-DIPHOSPHATE-SUGAR EPIMERASE"/>
    <property type="match status" value="1"/>
</dbReference>
<evidence type="ECO:0000259" key="3">
    <source>
        <dbReference type="Pfam" id="PF01370"/>
    </source>
</evidence>
<comment type="caution">
    <text evidence="4">The sequence shown here is derived from an EMBL/GenBank/DDBJ whole genome shotgun (WGS) entry which is preliminary data.</text>
</comment>
<reference evidence="4 5" key="1">
    <citation type="submission" date="2020-03" db="EMBL/GenBank/DDBJ databases">
        <title>Draft genome sequence of environmentally isolated cultures.</title>
        <authorList>
            <person name="Wilson H.S."/>
            <person name="De Leon M.E."/>
        </authorList>
    </citation>
    <scope>NUCLEOTIDE SEQUENCE [LARGE SCALE GENOMIC DNA]</scope>
    <source>
        <strain evidence="4 5">HSC-31F16</strain>
    </source>
</reference>
<dbReference type="Pfam" id="PF01370">
    <property type="entry name" value="Epimerase"/>
    <property type="match status" value="1"/>
</dbReference>
<keyword evidence="5" id="KW-1185">Reference proteome</keyword>
<dbReference type="SUPFAM" id="SSF51735">
    <property type="entry name" value="NAD(P)-binding Rossmann-fold domains"/>
    <property type="match status" value="1"/>
</dbReference>
<dbReference type="PANTHER" id="PTHR43103:SF3">
    <property type="entry name" value="ADP-L-GLYCERO-D-MANNO-HEPTOSE-6-EPIMERASE"/>
    <property type="match status" value="1"/>
</dbReference>
<feature type="domain" description="NAD-dependent epimerase/dehydratase" evidence="3">
    <location>
        <begin position="3"/>
        <end position="205"/>
    </location>
</feature>
<dbReference type="InterPro" id="IPR001509">
    <property type="entry name" value="Epimerase_deHydtase"/>
</dbReference>
<organism evidence="4 5">
    <name type="scientific">Chromobacterium fluminis</name>
    <dbReference type="NCBI Taxonomy" id="3044269"/>
    <lineage>
        <taxon>Bacteria</taxon>
        <taxon>Pseudomonadati</taxon>
        <taxon>Pseudomonadota</taxon>
        <taxon>Betaproteobacteria</taxon>
        <taxon>Neisseriales</taxon>
        <taxon>Chromobacteriaceae</taxon>
        <taxon>Chromobacterium</taxon>
    </lineage>
</organism>
<dbReference type="InterPro" id="IPR050005">
    <property type="entry name" value="DenD"/>
</dbReference>
<gene>
    <name evidence="4" type="ORF">HA052_08015</name>
</gene>
<keyword evidence="1" id="KW-0521">NADP</keyword>